<dbReference type="Pfam" id="PF16898">
    <property type="entry name" value="TOPRIM_C"/>
    <property type="match status" value="2"/>
</dbReference>
<feature type="domain" description="C-terminal associated" evidence="10">
    <location>
        <begin position="328"/>
        <end position="378"/>
    </location>
</feature>
<dbReference type="InterPro" id="IPR013759">
    <property type="entry name" value="Topo_IIA_B_C"/>
</dbReference>
<proteinExistence type="predicted"/>
<evidence type="ECO:0000256" key="3">
    <source>
        <dbReference type="ARBA" id="ARBA00012895"/>
    </source>
</evidence>
<dbReference type="GO" id="GO:0003677">
    <property type="term" value="F:DNA binding"/>
    <property type="evidence" value="ECO:0007669"/>
    <property type="project" value="UniProtKB-KW"/>
</dbReference>
<evidence type="ECO:0000256" key="2">
    <source>
        <dbReference type="ARBA" id="ARBA00001946"/>
    </source>
</evidence>
<accession>A0A6A4K4R2</accession>
<dbReference type="EC" id="5.6.2.2" evidence="3"/>
<evidence type="ECO:0000256" key="9">
    <source>
        <dbReference type="SAM" id="MobiDB-lite"/>
    </source>
</evidence>
<dbReference type="InterPro" id="IPR050634">
    <property type="entry name" value="DNA_Topoisomerase_II"/>
</dbReference>
<dbReference type="AlphaFoldDB" id="A0A6A4K4R2"/>
<dbReference type="PANTHER" id="PTHR10169:SF38">
    <property type="entry name" value="DNA TOPOISOMERASE 2"/>
    <property type="match status" value="1"/>
</dbReference>
<dbReference type="OrthoDB" id="1710944at2759"/>
<feature type="compositionally biased region" description="Acidic residues" evidence="9">
    <location>
        <begin position="314"/>
        <end position="330"/>
    </location>
</feature>
<keyword evidence="5" id="KW-0067">ATP-binding</keyword>
<evidence type="ECO:0000313" key="11">
    <source>
        <dbReference type="EMBL" id="KAE9444846.1"/>
    </source>
</evidence>
<evidence type="ECO:0000256" key="6">
    <source>
        <dbReference type="ARBA" id="ARBA00023029"/>
    </source>
</evidence>
<dbReference type="Gene3D" id="3.40.50.670">
    <property type="match status" value="2"/>
</dbReference>
<dbReference type="SUPFAM" id="SSF56719">
    <property type="entry name" value="Type II DNA topoisomerase"/>
    <property type="match status" value="2"/>
</dbReference>
<evidence type="ECO:0000256" key="4">
    <source>
        <dbReference type="ARBA" id="ARBA00022741"/>
    </source>
</evidence>
<keyword evidence="8" id="KW-0413">Isomerase</keyword>
<feature type="non-terminal residue" evidence="11">
    <location>
        <position position="1"/>
    </location>
</feature>
<dbReference type="GO" id="GO:0000712">
    <property type="term" value="P:resolution of meiotic recombination intermediates"/>
    <property type="evidence" value="ECO:0007669"/>
    <property type="project" value="TreeGrafter"/>
</dbReference>
<evidence type="ECO:0000256" key="7">
    <source>
        <dbReference type="ARBA" id="ARBA00023125"/>
    </source>
</evidence>
<feature type="domain" description="C-terminal associated" evidence="10">
    <location>
        <begin position="185"/>
        <end position="261"/>
    </location>
</feature>
<comment type="catalytic activity">
    <reaction evidence="1">
        <text>ATP-dependent breakage, passage and rejoining of double-stranded DNA.</text>
        <dbReference type="EC" id="5.6.2.2"/>
    </reaction>
</comment>
<dbReference type="GO" id="GO:0005634">
    <property type="term" value="C:nucleus"/>
    <property type="evidence" value="ECO:0007669"/>
    <property type="project" value="TreeGrafter"/>
</dbReference>
<dbReference type="InterPro" id="IPR031660">
    <property type="entry name" value="TOPRIM_C"/>
</dbReference>
<feature type="region of interest" description="Disordered" evidence="9">
    <location>
        <begin position="284"/>
        <end position="330"/>
    </location>
</feature>
<evidence type="ECO:0000259" key="10">
    <source>
        <dbReference type="Pfam" id="PF16898"/>
    </source>
</evidence>
<dbReference type="GO" id="GO:0003918">
    <property type="term" value="F:DNA topoisomerase type II (double strand cut, ATP-hydrolyzing) activity"/>
    <property type="evidence" value="ECO:0007669"/>
    <property type="project" value="UniProtKB-EC"/>
</dbReference>
<dbReference type="InterPro" id="IPR013760">
    <property type="entry name" value="Topo_IIA-like_dom_sf"/>
</dbReference>
<keyword evidence="7" id="KW-0238">DNA-binding</keyword>
<evidence type="ECO:0000256" key="1">
    <source>
        <dbReference type="ARBA" id="ARBA00000185"/>
    </source>
</evidence>
<comment type="cofactor">
    <cofactor evidence="2">
        <name>Mg(2+)</name>
        <dbReference type="ChEBI" id="CHEBI:18420"/>
    </cofactor>
</comment>
<organism evidence="11">
    <name type="scientific">Rhododendron williamsianum</name>
    <dbReference type="NCBI Taxonomy" id="262921"/>
    <lineage>
        <taxon>Eukaryota</taxon>
        <taxon>Viridiplantae</taxon>
        <taxon>Streptophyta</taxon>
        <taxon>Embryophyta</taxon>
        <taxon>Tracheophyta</taxon>
        <taxon>Spermatophyta</taxon>
        <taxon>Magnoliopsida</taxon>
        <taxon>eudicotyledons</taxon>
        <taxon>Gunneridae</taxon>
        <taxon>Pentapetalae</taxon>
        <taxon>asterids</taxon>
        <taxon>Ericales</taxon>
        <taxon>Ericaceae</taxon>
        <taxon>Ericoideae</taxon>
        <taxon>Rhodoreae</taxon>
        <taxon>Rhododendron</taxon>
    </lineage>
</organism>
<name>A0A6A4K4R2_9ERIC</name>
<protein>
    <recommendedName>
        <fullName evidence="3">DNA topoisomerase (ATP-hydrolyzing)</fullName>
        <ecNumber evidence="3">5.6.2.2</ecNumber>
    </recommendedName>
</protein>
<keyword evidence="4" id="KW-0547">Nucleotide-binding</keyword>
<dbReference type="GO" id="GO:0006265">
    <property type="term" value="P:DNA topological change"/>
    <property type="evidence" value="ECO:0007669"/>
    <property type="project" value="InterPro"/>
</dbReference>
<sequence length="446" mass="52041">MDEGDDHRHSRLSVMDAWLVVFKARLAVNCHRQPSVHVKINGSFLDWTIRLLYTTGVANDNLSNLCCNTMQVKMFYFKLDWNQSSFEADDLLNWPNMFVQRNKLEAKCHKYLLKVPKARSAQMMAERRPNRLHNDVCERLQVEINAMSRRLIRQGLIIKKVREAEKDGFDPRESIRRIKRDPQYASDLEEYFNDLESHRKDIIWEDEQDGEAFELAFSKKKIEARKNWLRHFDPGTYLDQKEKLIKYSDFDDDILLDYLNEDGQSIKPREPTWFIDNIVSSGSPEQRKKQVGASVRGKGKGVASSSRQSRQEREEEIVEESEHDSMEEDNIIWEDEQDGEAIELAFSKKKIEARKNWLRHIQPGTYLDQNEKLIKYSDLFLFLKDDDILLDYLNEAGQSTERSWITKSIMMTPLSILKAAASDNAATPAARKIRNPRTQSTGASRT</sequence>
<keyword evidence="6" id="KW-0799">Topoisomerase</keyword>
<feature type="region of interest" description="Disordered" evidence="9">
    <location>
        <begin position="425"/>
        <end position="446"/>
    </location>
</feature>
<evidence type="ECO:0000256" key="5">
    <source>
        <dbReference type="ARBA" id="ARBA00022840"/>
    </source>
</evidence>
<evidence type="ECO:0000256" key="8">
    <source>
        <dbReference type="ARBA" id="ARBA00023235"/>
    </source>
</evidence>
<feature type="compositionally biased region" description="Polar residues" evidence="9">
    <location>
        <begin position="436"/>
        <end position="446"/>
    </location>
</feature>
<comment type="caution">
    <text evidence="11">The sequence shown here is derived from an EMBL/GenBank/DDBJ whole genome shotgun (WGS) entry which is preliminary data.</text>
</comment>
<dbReference type="EMBL" id="QEFC01005376">
    <property type="protein sequence ID" value="KAE9444846.1"/>
    <property type="molecule type" value="Genomic_DNA"/>
</dbReference>
<dbReference type="GO" id="GO:0000819">
    <property type="term" value="P:sister chromatid segregation"/>
    <property type="evidence" value="ECO:0007669"/>
    <property type="project" value="TreeGrafter"/>
</dbReference>
<dbReference type="GO" id="GO:0005524">
    <property type="term" value="F:ATP binding"/>
    <property type="evidence" value="ECO:0007669"/>
    <property type="project" value="UniProtKB-KW"/>
</dbReference>
<dbReference type="PANTHER" id="PTHR10169">
    <property type="entry name" value="DNA TOPOISOMERASE/GYRASE"/>
    <property type="match status" value="1"/>
</dbReference>
<reference evidence="11" key="1">
    <citation type="journal article" date="2019" name="Genome Biol. Evol.">
        <title>The Rhododendron genome and chromosomal organization provide insight into shared whole-genome duplications across the heath family (Ericaceae).</title>
        <authorList>
            <person name="Soza V.L."/>
            <person name="Lindsley D."/>
            <person name="Waalkes A."/>
            <person name="Ramage E."/>
            <person name="Patwardhan R.P."/>
            <person name="Burton J.N."/>
            <person name="Adey A."/>
            <person name="Kumar A."/>
            <person name="Qiu R."/>
            <person name="Shendure J."/>
            <person name="Hall B."/>
        </authorList>
    </citation>
    <scope>NUCLEOTIDE SEQUENCE</scope>
    <source>
        <strain evidence="11">RSF 1966-606</strain>
    </source>
</reference>
<gene>
    <name evidence="11" type="ORF">C3L33_23256</name>
</gene>